<evidence type="ECO:0000259" key="8">
    <source>
        <dbReference type="Pfam" id="PF04577"/>
    </source>
</evidence>
<evidence type="ECO:0000256" key="7">
    <source>
        <dbReference type="ARBA" id="ARBA00023180"/>
    </source>
</evidence>
<dbReference type="EMBL" id="AMQN01038605">
    <property type="status" value="NOT_ANNOTATED_CDS"/>
    <property type="molecule type" value="Genomic_DNA"/>
</dbReference>
<keyword evidence="2" id="KW-0328">Glycosyltransferase</keyword>
<dbReference type="OrthoDB" id="2102136at2759"/>
<dbReference type="InterPro" id="IPR049625">
    <property type="entry name" value="Glyco_transf_61_cat"/>
</dbReference>
<evidence type="ECO:0000313" key="11">
    <source>
        <dbReference type="Proteomes" id="UP000014760"/>
    </source>
</evidence>
<dbReference type="EnsemblMetazoa" id="CapteT192300">
    <property type="protein sequence ID" value="CapteP192300"/>
    <property type="gene ID" value="CapteG192300"/>
</dbReference>
<reference evidence="10" key="3">
    <citation type="submission" date="2015-06" db="UniProtKB">
        <authorList>
            <consortium name="EnsemblMetazoa"/>
        </authorList>
    </citation>
    <scope>IDENTIFICATION</scope>
</reference>
<organism evidence="9">
    <name type="scientific">Capitella teleta</name>
    <name type="common">Polychaete worm</name>
    <dbReference type="NCBI Taxonomy" id="283909"/>
    <lineage>
        <taxon>Eukaryota</taxon>
        <taxon>Metazoa</taxon>
        <taxon>Spiralia</taxon>
        <taxon>Lophotrochozoa</taxon>
        <taxon>Annelida</taxon>
        <taxon>Polychaeta</taxon>
        <taxon>Sedentaria</taxon>
        <taxon>Scolecida</taxon>
        <taxon>Capitellidae</taxon>
        <taxon>Capitella</taxon>
    </lineage>
</organism>
<keyword evidence="5" id="KW-1133">Transmembrane helix</keyword>
<keyword evidence="4" id="KW-0812">Transmembrane</keyword>
<reference evidence="9 11" key="2">
    <citation type="journal article" date="2013" name="Nature">
        <title>Insights into bilaterian evolution from three spiralian genomes.</title>
        <authorList>
            <person name="Simakov O."/>
            <person name="Marletaz F."/>
            <person name="Cho S.J."/>
            <person name="Edsinger-Gonzales E."/>
            <person name="Havlak P."/>
            <person name="Hellsten U."/>
            <person name="Kuo D.H."/>
            <person name="Larsson T."/>
            <person name="Lv J."/>
            <person name="Arendt D."/>
            <person name="Savage R."/>
            <person name="Osoegawa K."/>
            <person name="de Jong P."/>
            <person name="Grimwood J."/>
            <person name="Chapman J.A."/>
            <person name="Shapiro H."/>
            <person name="Aerts A."/>
            <person name="Otillar R.P."/>
            <person name="Terry A.Y."/>
            <person name="Boore J.L."/>
            <person name="Grigoriev I.V."/>
            <person name="Lindberg D.R."/>
            <person name="Seaver E.C."/>
            <person name="Weisblat D.A."/>
            <person name="Putnam N.H."/>
            <person name="Rokhsar D.S."/>
        </authorList>
    </citation>
    <scope>NUCLEOTIDE SEQUENCE</scope>
    <source>
        <strain evidence="9 11">I ESC-2004</strain>
    </source>
</reference>
<sequence length="534" mass="60791">MPGFLSTIKALLVACFIVTLCSVNRRWRATKQRIMISQSLGSGVETTNRSDYFTVVDIKTSERLSTEFNRDILVEAYNTMISRLRLEVLRSLEQESWPDLSVERQKLLLTTKGVLERLKEHSGFHLQLLEIPRSWLSSVLRNRYYDYSSNNCTTIETNSKGSGKFLEMWFNATCYSDMHQTIAHQMLRERAPRFLRISMPPKSNVDDAKAILTFMTLIEHAVLDANGDIITRDLDVVPIRCRESWVYDNLTRVDINTIEIYDEVFSAHQFFGKQFYHATLETLIRLVPYLSFLRQNPQIKIHLGYHHPFLPLLGISNRRIVVAPRVRGKLVYMPAGGGCGNQPVFPIQLLSETLRRSTNSRNRDTMLLIQRSAAKTRKFKYHDEIVAALRNEARLVGLRMAVFSDDPLPSLTETVDLFSRAVIVISPHGAGAANLLFAHPGTVLIEALHPSSSHYPNLCFASMAQALGLRYHGLFKESGVTETTVTELLTPVLNYIRRTISSGIDEHHVHCFINHVHGDIPSKITIQFAEHQCI</sequence>
<evidence type="ECO:0000256" key="3">
    <source>
        <dbReference type="ARBA" id="ARBA00022679"/>
    </source>
</evidence>
<dbReference type="EMBL" id="KB294424">
    <property type="protein sequence ID" value="ELU14515.1"/>
    <property type="molecule type" value="Genomic_DNA"/>
</dbReference>
<evidence type="ECO:0000313" key="9">
    <source>
        <dbReference type="EMBL" id="ELU14515.1"/>
    </source>
</evidence>
<keyword evidence="11" id="KW-1185">Reference proteome</keyword>
<keyword evidence="7" id="KW-0325">Glycoprotein</keyword>
<dbReference type="PANTHER" id="PTHR20961">
    <property type="entry name" value="GLYCOSYLTRANSFERASE"/>
    <property type="match status" value="1"/>
</dbReference>
<gene>
    <name evidence="9" type="ORF">CAPTEDRAFT_192300</name>
</gene>
<accession>R7VFQ7</accession>
<dbReference type="Pfam" id="PF04577">
    <property type="entry name" value="Glyco_transf_61"/>
    <property type="match status" value="1"/>
</dbReference>
<comment type="subcellular location">
    <subcellularLocation>
        <location evidence="1">Membrane</location>
        <topology evidence="1">Single-pass membrane protein</topology>
    </subcellularLocation>
</comment>
<evidence type="ECO:0000256" key="5">
    <source>
        <dbReference type="ARBA" id="ARBA00022989"/>
    </source>
</evidence>
<proteinExistence type="predicted"/>
<evidence type="ECO:0000313" key="10">
    <source>
        <dbReference type="EnsemblMetazoa" id="CapteP192300"/>
    </source>
</evidence>
<reference evidence="11" key="1">
    <citation type="submission" date="2012-12" db="EMBL/GenBank/DDBJ databases">
        <authorList>
            <person name="Hellsten U."/>
            <person name="Grimwood J."/>
            <person name="Chapman J.A."/>
            <person name="Shapiro H."/>
            <person name="Aerts A."/>
            <person name="Otillar R.P."/>
            <person name="Terry A.Y."/>
            <person name="Boore J.L."/>
            <person name="Simakov O."/>
            <person name="Marletaz F."/>
            <person name="Cho S.-J."/>
            <person name="Edsinger-Gonzales E."/>
            <person name="Havlak P."/>
            <person name="Kuo D.-H."/>
            <person name="Larsson T."/>
            <person name="Lv J."/>
            <person name="Arendt D."/>
            <person name="Savage R."/>
            <person name="Osoegawa K."/>
            <person name="de Jong P."/>
            <person name="Lindberg D.R."/>
            <person name="Seaver E.C."/>
            <person name="Weisblat D.A."/>
            <person name="Putnam N.H."/>
            <person name="Grigoriev I.V."/>
            <person name="Rokhsar D.S."/>
        </authorList>
    </citation>
    <scope>NUCLEOTIDE SEQUENCE</scope>
    <source>
        <strain evidence="11">I ESC-2004</strain>
    </source>
</reference>
<dbReference type="GO" id="GO:0035269">
    <property type="term" value="P:protein O-linked glycosylation via mannose"/>
    <property type="evidence" value="ECO:0007669"/>
    <property type="project" value="TreeGrafter"/>
</dbReference>
<evidence type="ECO:0000256" key="6">
    <source>
        <dbReference type="ARBA" id="ARBA00023136"/>
    </source>
</evidence>
<dbReference type="AlphaFoldDB" id="R7VFQ7"/>
<dbReference type="GO" id="GO:0016020">
    <property type="term" value="C:membrane"/>
    <property type="evidence" value="ECO:0007669"/>
    <property type="project" value="UniProtKB-SubCell"/>
</dbReference>
<dbReference type="GO" id="GO:0097363">
    <property type="term" value="F:protein O-acetylglucosaminyltransferase activity"/>
    <property type="evidence" value="ECO:0007669"/>
    <property type="project" value="TreeGrafter"/>
</dbReference>
<dbReference type="HOGENOM" id="CLU_032589_1_0_1"/>
<evidence type="ECO:0000256" key="2">
    <source>
        <dbReference type="ARBA" id="ARBA00022676"/>
    </source>
</evidence>
<protein>
    <recommendedName>
        <fullName evidence="8">Glycosyltransferase 61 catalytic domain-containing protein</fullName>
    </recommendedName>
</protein>
<keyword evidence="6" id="KW-0472">Membrane</keyword>
<evidence type="ECO:0000256" key="1">
    <source>
        <dbReference type="ARBA" id="ARBA00004167"/>
    </source>
</evidence>
<keyword evidence="3" id="KW-0808">Transferase</keyword>
<feature type="domain" description="Glycosyltransferase 61 catalytic" evidence="8">
    <location>
        <begin position="275"/>
        <end position="445"/>
    </location>
</feature>
<evidence type="ECO:0000256" key="4">
    <source>
        <dbReference type="ARBA" id="ARBA00022692"/>
    </source>
</evidence>
<dbReference type="Proteomes" id="UP000014760">
    <property type="component" value="Unassembled WGS sequence"/>
</dbReference>
<dbReference type="GO" id="GO:0005783">
    <property type="term" value="C:endoplasmic reticulum"/>
    <property type="evidence" value="ECO:0007669"/>
    <property type="project" value="TreeGrafter"/>
</dbReference>
<dbReference type="InterPro" id="IPR007657">
    <property type="entry name" value="Glycosyltransferase_61"/>
</dbReference>
<dbReference type="STRING" id="283909.R7VFQ7"/>
<dbReference type="PANTHER" id="PTHR20961:SF38">
    <property type="entry name" value="PROTEIN O-LINKED-MANNOSE BETA-1,4-N-ACETYLGLUCOSAMINYLTRANSFERASE 2"/>
    <property type="match status" value="1"/>
</dbReference>
<name>R7VFQ7_CAPTE</name>